<dbReference type="STRING" id="106004.A0A1Y2G3F8"/>
<dbReference type="InParanoid" id="A0A1Y2G3F8"/>
<dbReference type="GO" id="GO:0001682">
    <property type="term" value="P:tRNA 5'-leader removal"/>
    <property type="evidence" value="ECO:0007669"/>
    <property type="project" value="InterPro"/>
</dbReference>
<dbReference type="GO" id="GO:0030681">
    <property type="term" value="C:multimeric ribonuclease P complex"/>
    <property type="evidence" value="ECO:0007669"/>
    <property type="project" value="TreeGrafter"/>
</dbReference>
<feature type="compositionally biased region" description="Low complexity" evidence="1">
    <location>
        <begin position="403"/>
        <end position="413"/>
    </location>
</feature>
<dbReference type="PANTHER" id="PTHR15396:SF1">
    <property type="entry name" value="RIBONUCLEASE P PROTEIN SUBUNIT P40"/>
    <property type="match status" value="1"/>
</dbReference>
<dbReference type="GO" id="GO:0000447">
    <property type="term" value="P:endonucleolytic cleavage in ITS1 to separate SSU-rRNA from 5.8S rRNA and LSU-rRNA from tricistronic rRNA transcript (SSU-rRNA, 5.8S rRNA, LSU-rRNA)"/>
    <property type="evidence" value="ECO:0007669"/>
    <property type="project" value="TreeGrafter"/>
</dbReference>
<comment type="caution">
    <text evidence="2">The sequence shown here is derived from an EMBL/GenBank/DDBJ whole genome shotgun (WGS) entry which is preliminary data.</text>
</comment>
<dbReference type="InterPro" id="IPR013893">
    <property type="entry name" value="RNase_P_Rpp40"/>
</dbReference>
<feature type="region of interest" description="Disordered" evidence="1">
    <location>
        <begin position="31"/>
        <end position="53"/>
    </location>
</feature>
<dbReference type="Proteomes" id="UP000193467">
    <property type="component" value="Unassembled WGS sequence"/>
</dbReference>
<evidence type="ECO:0000256" key="1">
    <source>
        <dbReference type="SAM" id="MobiDB-lite"/>
    </source>
</evidence>
<name>A0A1Y2G3F8_9BASI</name>
<protein>
    <submittedName>
        <fullName evidence="2">Ribonuclease P 40kDa subunit-domain-containing protein</fullName>
    </submittedName>
</protein>
<organism evidence="2 3">
    <name type="scientific">Leucosporidium creatinivorum</name>
    <dbReference type="NCBI Taxonomy" id="106004"/>
    <lineage>
        <taxon>Eukaryota</taxon>
        <taxon>Fungi</taxon>
        <taxon>Dikarya</taxon>
        <taxon>Basidiomycota</taxon>
        <taxon>Pucciniomycotina</taxon>
        <taxon>Microbotryomycetes</taxon>
        <taxon>Leucosporidiales</taxon>
        <taxon>Leucosporidium</taxon>
    </lineage>
</organism>
<evidence type="ECO:0000313" key="2">
    <source>
        <dbReference type="EMBL" id="ORY92493.1"/>
    </source>
</evidence>
<dbReference type="AlphaFoldDB" id="A0A1Y2G3F8"/>
<dbReference type="Pfam" id="PF08584">
    <property type="entry name" value="Ribonuc_P_40"/>
    <property type="match status" value="1"/>
</dbReference>
<feature type="region of interest" description="Disordered" evidence="1">
    <location>
        <begin position="402"/>
        <end position="454"/>
    </location>
</feature>
<feature type="region of interest" description="Disordered" evidence="1">
    <location>
        <begin position="285"/>
        <end position="308"/>
    </location>
</feature>
<evidence type="ECO:0000313" key="3">
    <source>
        <dbReference type="Proteomes" id="UP000193467"/>
    </source>
</evidence>
<sequence>MNAHHKKASYRHSIRRTISHFSADSFTLPLDSETHQQAPSPAAEPGGKQGKPRAAPRFFRAVDRVPFGWQLDATIPSIKGQSSALPVELEQMIAQTGAFYYLPAVNLADLLQPAFLNSFVRQGSLIALSLEDGEGEDVVCIDGRGRLVLSVSKDTYEVLGLPGRASAYGAHRQRFIIEISLVDPAFRAGKPGYERVRSLLRNWPRATNLWEELAGVANPKDSAEGGKTFEMVMTYVNPEGKPTPMNFPSPLSARLCQPILHRQTLSSIRVPKLSSLSDLCSADASTSHHAKRQRTSSGAHGTPTPEWQEQVGELKEWLGLVAVGAKEKLSWGVGGEEEVDEQWGVPREECEEGEATHLSWTGFFHPKLFAPLLDKLLQKGSSLPPTSGPSFLALALTPPPHSPLSHLSAASTPVVGTSKKPNGRKVKRGRGRGEEEEARPSSATGTTSVDGGGWELLWKQDGDTVNWCTWEGQ</sequence>
<dbReference type="OrthoDB" id="63112at2759"/>
<feature type="compositionally biased region" description="Basic residues" evidence="1">
    <location>
        <begin position="421"/>
        <end position="430"/>
    </location>
</feature>
<dbReference type="GO" id="GO:0000171">
    <property type="term" value="F:ribonuclease MRP activity"/>
    <property type="evidence" value="ECO:0007669"/>
    <property type="project" value="TreeGrafter"/>
</dbReference>
<gene>
    <name evidence="2" type="ORF">BCR35DRAFT_323065</name>
</gene>
<dbReference type="PANTHER" id="PTHR15396">
    <property type="entry name" value="RIBONUCLEASE P PROTEIN SUBUNIT P40"/>
    <property type="match status" value="1"/>
</dbReference>
<reference evidence="2 3" key="1">
    <citation type="submission" date="2016-07" db="EMBL/GenBank/DDBJ databases">
        <title>Pervasive Adenine N6-methylation of Active Genes in Fungi.</title>
        <authorList>
            <consortium name="DOE Joint Genome Institute"/>
            <person name="Mondo S.J."/>
            <person name="Dannebaum R.O."/>
            <person name="Kuo R.C."/>
            <person name="Labutti K."/>
            <person name="Haridas S."/>
            <person name="Kuo A."/>
            <person name="Salamov A."/>
            <person name="Ahrendt S.R."/>
            <person name="Lipzen A."/>
            <person name="Sullivan W."/>
            <person name="Andreopoulos W.B."/>
            <person name="Clum A."/>
            <person name="Lindquist E."/>
            <person name="Daum C."/>
            <person name="Ramamoorthy G.K."/>
            <person name="Gryganskyi A."/>
            <person name="Culley D."/>
            <person name="Magnuson J.K."/>
            <person name="James T.Y."/>
            <person name="O'Malley M.A."/>
            <person name="Stajich J.E."/>
            <person name="Spatafora J.W."/>
            <person name="Visel A."/>
            <person name="Grigoriev I.V."/>
        </authorList>
    </citation>
    <scope>NUCLEOTIDE SEQUENCE [LARGE SCALE GENOMIC DNA]</scope>
    <source>
        <strain evidence="2 3">62-1032</strain>
    </source>
</reference>
<dbReference type="EMBL" id="MCGR01000001">
    <property type="protein sequence ID" value="ORY92493.1"/>
    <property type="molecule type" value="Genomic_DNA"/>
</dbReference>
<dbReference type="GO" id="GO:0004526">
    <property type="term" value="F:ribonuclease P activity"/>
    <property type="evidence" value="ECO:0007669"/>
    <property type="project" value="TreeGrafter"/>
</dbReference>
<keyword evidence="3" id="KW-1185">Reference proteome</keyword>
<proteinExistence type="predicted"/>
<dbReference type="GO" id="GO:0000172">
    <property type="term" value="C:ribonuclease MRP complex"/>
    <property type="evidence" value="ECO:0007669"/>
    <property type="project" value="TreeGrafter"/>
</dbReference>
<accession>A0A1Y2G3F8</accession>